<dbReference type="GO" id="GO:0016646">
    <property type="term" value="F:oxidoreductase activity, acting on the CH-NH group of donors, NAD or NADP as acceptor"/>
    <property type="evidence" value="ECO:0007669"/>
    <property type="project" value="UniProtKB-ARBA"/>
</dbReference>
<comment type="caution">
    <text evidence="6">The sequence shown here is derived from an EMBL/GenBank/DDBJ whole genome shotgun (WGS) entry which is preliminary data.</text>
</comment>
<gene>
    <name evidence="6" type="ORF">VQ03_09400</name>
</gene>
<evidence type="ECO:0000313" key="7">
    <source>
        <dbReference type="Proteomes" id="UP000036449"/>
    </source>
</evidence>
<comment type="cofactor">
    <cofactor evidence="1">
        <name>FMN</name>
        <dbReference type="ChEBI" id="CHEBI:58210"/>
    </cofactor>
</comment>
<dbReference type="AlphaFoldDB" id="A0A0J6VUT9"/>
<keyword evidence="2" id="KW-0285">Flavoprotein</keyword>
<organism evidence="6 7">
    <name type="scientific">Methylobacterium tarhaniae</name>
    <dbReference type="NCBI Taxonomy" id="1187852"/>
    <lineage>
        <taxon>Bacteria</taxon>
        <taxon>Pseudomonadati</taxon>
        <taxon>Pseudomonadota</taxon>
        <taxon>Alphaproteobacteria</taxon>
        <taxon>Hyphomicrobiales</taxon>
        <taxon>Methylobacteriaceae</taxon>
        <taxon>Methylobacterium</taxon>
    </lineage>
</organism>
<keyword evidence="3" id="KW-0288">FMN</keyword>
<dbReference type="RefSeq" id="WP_048450615.1">
    <property type="nucleotide sequence ID" value="NZ_JBNNPJ010000107.1"/>
</dbReference>
<accession>A0A0J6VUT9</accession>
<protein>
    <recommendedName>
        <fullName evidence="5">Flavin reductase like domain-containing protein</fullName>
    </recommendedName>
</protein>
<sequence>MDLRFDDLPPRDRYRLLTALVTPRPIALVTTRSSSGIDNAAPISFFQVLAEEPPIVALSFNLRTDGSLKDTPRNIAETAEFVVNLVDEGLVAAMTICAAEFPPGESEIPAAGLTLLPCTGVRPGRIAEAPASLGCRTHTVLDLSPERRIVLGQVVSLQAKPALFTPDGRHLRDGAFLPVGRLYGDLYARTGDRFAVPRVTPQEARGGSREEERGA</sequence>
<evidence type="ECO:0000256" key="4">
    <source>
        <dbReference type="ARBA" id="ARBA00038054"/>
    </source>
</evidence>
<dbReference type="SMART" id="SM00903">
    <property type="entry name" value="Flavin_Reduct"/>
    <property type="match status" value="1"/>
</dbReference>
<evidence type="ECO:0000256" key="1">
    <source>
        <dbReference type="ARBA" id="ARBA00001917"/>
    </source>
</evidence>
<evidence type="ECO:0000313" key="6">
    <source>
        <dbReference type="EMBL" id="KMO43051.1"/>
    </source>
</evidence>
<dbReference type="GO" id="GO:0010181">
    <property type="term" value="F:FMN binding"/>
    <property type="evidence" value="ECO:0007669"/>
    <property type="project" value="InterPro"/>
</dbReference>
<keyword evidence="7" id="KW-1185">Reference proteome</keyword>
<dbReference type="PATRIC" id="fig|1187852.3.peg.5591"/>
<dbReference type="EMBL" id="LABZ01000058">
    <property type="protein sequence ID" value="KMO43051.1"/>
    <property type="molecule type" value="Genomic_DNA"/>
</dbReference>
<dbReference type="Gene3D" id="2.30.110.10">
    <property type="entry name" value="Electron Transport, Fmn-binding Protein, Chain A"/>
    <property type="match status" value="1"/>
</dbReference>
<evidence type="ECO:0000256" key="2">
    <source>
        <dbReference type="ARBA" id="ARBA00022630"/>
    </source>
</evidence>
<evidence type="ECO:0000259" key="5">
    <source>
        <dbReference type="SMART" id="SM00903"/>
    </source>
</evidence>
<dbReference type="InterPro" id="IPR002563">
    <property type="entry name" value="Flavin_Rdtase-like_dom"/>
</dbReference>
<reference evidence="6 7" key="1">
    <citation type="submission" date="2015-03" db="EMBL/GenBank/DDBJ databases">
        <title>Genome sequencing of Methylobacterium tarhaniae DSM 25844.</title>
        <authorList>
            <person name="Chaudhry V."/>
            <person name="Patil P.B."/>
        </authorList>
    </citation>
    <scope>NUCLEOTIDE SEQUENCE [LARGE SCALE GENOMIC DNA]</scope>
    <source>
        <strain evidence="6 7">DSM 25844</strain>
    </source>
</reference>
<dbReference type="SUPFAM" id="SSF50475">
    <property type="entry name" value="FMN-binding split barrel"/>
    <property type="match status" value="1"/>
</dbReference>
<feature type="domain" description="Flavin reductase like" evidence="5">
    <location>
        <begin position="19"/>
        <end position="173"/>
    </location>
</feature>
<dbReference type="Pfam" id="PF01613">
    <property type="entry name" value="Flavin_Reduct"/>
    <property type="match status" value="1"/>
</dbReference>
<dbReference type="PANTHER" id="PTHR33798">
    <property type="entry name" value="FLAVOPROTEIN OXYGENASE"/>
    <property type="match status" value="1"/>
</dbReference>
<dbReference type="InterPro" id="IPR012349">
    <property type="entry name" value="Split_barrel_FMN-bd"/>
</dbReference>
<dbReference type="OrthoDB" id="9783347at2"/>
<name>A0A0J6VUT9_9HYPH</name>
<dbReference type="PANTHER" id="PTHR33798:SF5">
    <property type="entry name" value="FLAVIN REDUCTASE LIKE DOMAIN-CONTAINING PROTEIN"/>
    <property type="match status" value="1"/>
</dbReference>
<comment type="similarity">
    <text evidence="4">Belongs to the flavoredoxin family.</text>
</comment>
<proteinExistence type="inferred from homology"/>
<evidence type="ECO:0000256" key="3">
    <source>
        <dbReference type="ARBA" id="ARBA00022643"/>
    </source>
</evidence>
<dbReference type="Proteomes" id="UP000036449">
    <property type="component" value="Unassembled WGS sequence"/>
</dbReference>